<evidence type="ECO:0000313" key="2">
    <source>
        <dbReference type="EMBL" id="SEI88144.1"/>
    </source>
</evidence>
<gene>
    <name evidence="2" type="ORF">SAMN05443287_102139</name>
</gene>
<proteinExistence type="predicted"/>
<dbReference type="Proteomes" id="UP000198707">
    <property type="component" value="Unassembled WGS sequence"/>
</dbReference>
<feature type="region of interest" description="Disordered" evidence="1">
    <location>
        <begin position="16"/>
        <end position="51"/>
    </location>
</feature>
<feature type="compositionally biased region" description="Basic and acidic residues" evidence="1">
    <location>
        <begin position="19"/>
        <end position="38"/>
    </location>
</feature>
<sequence>MASIVQRIMSFLNSPKGRQVVDRGRRELAKPGNQEKLRRLIAKGKGSGRRP</sequence>
<dbReference type="AlphaFoldDB" id="A0A1H6UBX2"/>
<organism evidence="2 3">
    <name type="scientific">Micromonospora phaseoli</name>
    <dbReference type="NCBI Taxonomy" id="1144548"/>
    <lineage>
        <taxon>Bacteria</taxon>
        <taxon>Bacillati</taxon>
        <taxon>Actinomycetota</taxon>
        <taxon>Actinomycetes</taxon>
        <taxon>Micromonosporales</taxon>
        <taxon>Micromonosporaceae</taxon>
        <taxon>Micromonospora</taxon>
    </lineage>
</organism>
<feature type="compositionally biased region" description="Basic residues" evidence="1">
    <location>
        <begin position="39"/>
        <end position="51"/>
    </location>
</feature>
<evidence type="ECO:0000256" key="1">
    <source>
        <dbReference type="SAM" id="MobiDB-lite"/>
    </source>
</evidence>
<dbReference type="RefSeq" id="WP_170147661.1">
    <property type="nucleotide sequence ID" value="NZ_BOPI01000003.1"/>
</dbReference>
<keyword evidence="3" id="KW-1185">Reference proteome</keyword>
<evidence type="ECO:0000313" key="3">
    <source>
        <dbReference type="Proteomes" id="UP000198707"/>
    </source>
</evidence>
<reference evidence="3" key="1">
    <citation type="submission" date="2016-10" db="EMBL/GenBank/DDBJ databases">
        <authorList>
            <person name="Varghese N."/>
            <person name="Submissions S."/>
        </authorList>
    </citation>
    <scope>NUCLEOTIDE SEQUENCE [LARGE SCALE GENOMIC DNA]</scope>
    <source>
        <strain evidence="3">CGMCC 4.7038</strain>
    </source>
</reference>
<dbReference type="EMBL" id="FNYV01000002">
    <property type="protein sequence ID" value="SEI88144.1"/>
    <property type="molecule type" value="Genomic_DNA"/>
</dbReference>
<protein>
    <submittedName>
        <fullName evidence="2">Uncharacterized protein</fullName>
    </submittedName>
</protein>
<dbReference type="STRING" id="1144548.SAMN05443287_102139"/>
<name>A0A1H6UBX2_9ACTN</name>
<accession>A0A1H6UBX2</accession>